<dbReference type="eggNOG" id="COG0024">
    <property type="taxonomic scope" value="Bacteria"/>
</dbReference>
<keyword evidence="10" id="KW-1185">Reference proteome</keyword>
<evidence type="ECO:0000256" key="5">
    <source>
        <dbReference type="ARBA" id="ARBA00022801"/>
    </source>
</evidence>
<dbReference type="InterPro" id="IPR000994">
    <property type="entry name" value="Pept_M24"/>
</dbReference>
<dbReference type="EC" id="3.4.11.18" evidence="6 7"/>
<evidence type="ECO:0000256" key="1">
    <source>
        <dbReference type="ARBA" id="ARBA00002521"/>
    </source>
</evidence>
<dbReference type="PANTHER" id="PTHR43330">
    <property type="entry name" value="METHIONINE AMINOPEPTIDASE"/>
    <property type="match status" value="1"/>
</dbReference>
<dbReference type="GO" id="GO:0046872">
    <property type="term" value="F:metal ion binding"/>
    <property type="evidence" value="ECO:0007669"/>
    <property type="project" value="UniProtKB-UniRule"/>
</dbReference>
<dbReference type="Proteomes" id="UP000031552">
    <property type="component" value="Unassembled WGS sequence"/>
</dbReference>
<dbReference type="NCBIfam" id="NF008970">
    <property type="entry name" value="PRK12318.1"/>
    <property type="match status" value="1"/>
</dbReference>
<dbReference type="EMBL" id="CCEJ010000012">
    <property type="protein sequence ID" value="CDR35069.1"/>
    <property type="molecule type" value="Genomic_DNA"/>
</dbReference>
<dbReference type="InterPro" id="IPR036005">
    <property type="entry name" value="Creatinase/aminopeptidase-like"/>
</dbReference>
<dbReference type="GO" id="GO:0006508">
    <property type="term" value="P:proteolysis"/>
    <property type="evidence" value="ECO:0007669"/>
    <property type="project" value="UniProtKB-KW"/>
</dbReference>
<dbReference type="Pfam" id="PF00557">
    <property type="entry name" value="Peptidase_M24"/>
    <property type="match status" value="1"/>
</dbReference>
<dbReference type="PANTHER" id="PTHR43330:SF27">
    <property type="entry name" value="METHIONINE AMINOPEPTIDASE"/>
    <property type="match status" value="1"/>
</dbReference>
<evidence type="ECO:0000313" key="9">
    <source>
        <dbReference type="EMBL" id="CDR35069.1"/>
    </source>
</evidence>
<evidence type="ECO:0000313" key="10">
    <source>
        <dbReference type="Proteomes" id="UP000031552"/>
    </source>
</evidence>
<dbReference type="InterPro" id="IPR004027">
    <property type="entry name" value="SEC_C_motif"/>
</dbReference>
<dbReference type="GO" id="GO:0004239">
    <property type="term" value="F:initiator methionyl aminopeptidase activity"/>
    <property type="evidence" value="ECO:0007669"/>
    <property type="project" value="UniProtKB-UniRule"/>
</dbReference>
<keyword evidence="2 6" id="KW-0031">Aminopeptidase</keyword>
<dbReference type="GO" id="GO:0005829">
    <property type="term" value="C:cytosol"/>
    <property type="evidence" value="ECO:0007669"/>
    <property type="project" value="TreeGrafter"/>
</dbReference>
<feature type="binding site" evidence="6">
    <location>
        <position position="121"/>
    </location>
    <ligand>
        <name>substrate</name>
    </ligand>
</feature>
<dbReference type="PRINTS" id="PR00599">
    <property type="entry name" value="MAPEPTIDASE"/>
</dbReference>
<comment type="caution">
    <text evidence="9">The sequence shown here is derived from an EMBL/GenBank/DDBJ whole genome shotgun (WGS) entry which is preliminary data.</text>
</comment>
<evidence type="ECO:0000256" key="2">
    <source>
        <dbReference type="ARBA" id="ARBA00022438"/>
    </source>
</evidence>
<comment type="catalytic activity">
    <reaction evidence="6 7">
        <text>Release of N-terminal amino acids, preferentially methionine, from peptides and arylamides.</text>
        <dbReference type="EC" id="3.4.11.18"/>
    </reaction>
</comment>
<proteinExistence type="inferred from homology"/>
<keyword evidence="5 6" id="KW-0378">Hydrolase</keyword>
<feature type="domain" description="Peptidase M24" evidence="8">
    <location>
        <begin position="53"/>
        <end position="282"/>
    </location>
</feature>
<dbReference type="InterPro" id="IPR002467">
    <property type="entry name" value="Pept_M24A_MAP1"/>
</dbReference>
<dbReference type="Gene3D" id="3.90.230.10">
    <property type="entry name" value="Creatinase/methionine aminopeptidase superfamily"/>
    <property type="match status" value="1"/>
</dbReference>
<reference evidence="9" key="2">
    <citation type="submission" date="2014-09" db="EMBL/GenBank/DDBJ databases">
        <title>Criblamydia sequanensis harbors a mega-plasmid encoding arsenite resistance.</title>
        <authorList>
            <person name="Bertelli C."/>
            <person name="Goesmann A."/>
            <person name="Greub G."/>
        </authorList>
    </citation>
    <scope>NUCLEOTIDE SEQUENCE [LARGE SCALE GENOMIC DNA]</scope>
    <source>
        <strain evidence="9">CRIB-18</strain>
    </source>
</reference>
<protein>
    <recommendedName>
        <fullName evidence="6 7">Methionine aminopeptidase</fullName>
        <shortName evidence="6">MAP</shortName>
        <shortName evidence="6">MetAP</shortName>
        <ecNumber evidence="6 7">3.4.11.18</ecNumber>
    </recommendedName>
    <alternativeName>
        <fullName evidence="6">Peptidase M</fullName>
    </alternativeName>
</protein>
<organism evidence="9 10">
    <name type="scientific">Candidatus Criblamydia sequanensis CRIB-18</name>
    <dbReference type="NCBI Taxonomy" id="1437425"/>
    <lineage>
        <taxon>Bacteria</taxon>
        <taxon>Pseudomonadati</taxon>
        <taxon>Chlamydiota</taxon>
        <taxon>Chlamydiia</taxon>
        <taxon>Parachlamydiales</taxon>
        <taxon>Candidatus Criblamydiaceae</taxon>
        <taxon>Candidatus Criblamydia</taxon>
    </lineage>
</organism>
<name>A0A090E379_9BACT</name>
<feature type="binding site" evidence="6">
    <location>
        <position position="149"/>
    </location>
    <ligand>
        <name>a divalent metal cation</name>
        <dbReference type="ChEBI" id="CHEBI:60240"/>
        <label>2</label>
        <note>catalytic</note>
    </ligand>
</feature>
<dbReference type="InterPro" id="IPR001714">
    <property type="entry name" value="Pept_M24_MAP"/>
</dbReference>
<dbReference type="SUPFAM" id="SSF103642">
    <property type="entry name" value="Sec-C motif"/>
    <property type="match status" value="1"/>
</dbReference>
<comment type="cofactor">
    <cofactor evidence="6">
        <name>Co(2+)</name>
        <dbReference type="ChEBI" id="CHEBI:48828"/>
    </cofactor>
    <cofactor evidence="6">
        <name>Zn(2+)</name>
        <dbReference type="ChEBI" id="CHEBI:29105"/>
    </cofactor>
    <cofactor evidence="6">
        <name>Mn(2+)</name>
        <dbReference type="ChEBI" id="CHEBI:29035"/>
    </cofactor>
    <cofactor evidence="6">
        <name>Fe(2+)</name>
        <dbReference type="ChEBI" id="CHEBI:29033"/>
    </cofactor>
    <text evidence="6">Binds 2 divalent metal cations per subunit. Has a high-affinity and a low affinity metal-binding site. The true nature of the physiological cofactor is under debate. The enzyme is active with cobalt, zinc, manganese or divalent iron ions. Most likely, methionine aminopeptidases function as mononuclear Fe(2+)-metalloproteases under physiological conditions, and the catalytically relevant metal-binding site has been assigned to the histidine-containing high-affinity site.</text>
</comment>
<feature type="binding site" evidence="6">
    <location>
        <position position="276"/>
    </location>
    <ligand>
        <name>a divalent metal cation</name>
        <dbReference type="ChEBI" id="CHEBI:60240"/>
        <label>1</label>
    </ligand>
</feature>
<reference evidence="9" key="1">
    <citation type="submission" date="2013-12" db="EMBL/GenBank/DDBJ databases">
        <authorList>
            <person name="Linke B."/>
        </authorList>
    </citation>
    <scope>NUCLEOTIDE SEQUENCE [LARGE SCALE GENOMIC DNA]</scope>
    <source>
        <strain evidence="9">CRIB-18</strain>
    </source>
</reference>
<feature type="binding site" evidence="6">
    <location>
        <position position="149"/>
    </location>
    <ligand>
        <name>a divalent metal cation</name>
        <dbReference type="ChEBI" id="CHEBI:60240"/>
        <label>1</label>
    </ligand>
</feature>
<dbReference type="PROSITE" id="PS00680">
    <property type="entry name" value="MAP_1"/>
    <property type="match status" value="1"/>
</dbReference>
<dbReference type="OrthoDB" id="9802055at2"/>
<feature type="binding site" evidence="6">
    <location>
        <position position="138"/>
    </location>
    <ligand>
        <name>a divalent metal cation</name>
        <dbReference type="ChEBI" id="CHEBI:60240"/>
        <label>1</label>
    </ligand>
</feature>
<evidence type="ECO:0000256" key="7">
    <source>
        <dbReference type="RuleBase" id="RU003653"/>
    </source>
</evidence>
<evidence type="ECO:0000256" key="3">
    <source>
        <dbReference type="ARBA" id="ARBA00022670"/>
    </source>
</evidence>
<dbReference type="SUPFAM" id="SSF55920">
    <property type="entry name" value="Creatinase/aminopeptidase"/>
    <property type="match status" value="1"/>
</dbReference>
<dbReference type="Pfam" id="PF02810">
    <property type="entry name" value="SEC-C"/>
    <property type="match status" value="1"/>
</dbReference>
<keyword evidence="4 6" id="KW-0479">Metal-binding</keyword>
<dbReference type="STRING" id="1437425.CSEC_2263"/>
<dbReference type="AlphaFoldDB" id="A0A090E379"/>
<feature type="binding site" evidence="6">
    <location>
        <position position="276"/>
    </location>
    <ligand>
        <name>a divalent metal cation</name>
        <dbReference type="ChEBI" id="CHEBI:60240"/>
        <label>2</label>
        <note>catalytic</note>
    </ligand>
</feature>
<dbReference type="RefSeq" id="WP_079978060.1">
    <property type="nucleotide sequence ID" value="NZ_CCEJ010000012.1"/>
</dbReference>
<dbReference type="HAMAP" id="MF_01974">
    <property type="entry name" value="MetAP_1"/>
    <property type="match status" value="1"/>
</dbReference>
<dbReference type="NCBIfam" id="TIGR00500">
    <property type="entry name" value="met_pdase_I"/>
    <property type="match status" value="1"/>
</dbReference>
<dbReference type="GO" id="GO:0070006">
    <property type="term" value="F:metalloaminopeptidase activity"/>
    <property type="evidence" value="ECO:0007669"/>
    <property type="project" value="UniProtKB-UniRule"/>
</dbReference>
<feature type="binding site" evidence="6">
    <location>
        <position position="244"/>
    </location>
    <ligand>
        <name>a divalent metal cation</name>
        <dbReference type="ChEBI" id="CHEBI:60240"/>
        <label>2</label>
        <note>catalytic</note>
    </ligand>
</feature>
<dbReference type="CDD" id="cd01086">
    <property type="entry name" value="MetAP1"/>
    <property type="match status" value="1"/>
</dbReference>
<dbReference type="Gene3D" id="3.10.450.50">
    <property type="match status" value="1"/>
</dbReference>
<comment type="similarity">
    <text evidence="6">Belongs to the peptidase M24A family. Methionine aminopeptidase type 1 subfamily.</text>
</comment>
<keyword evidence="3 6" id="KW-0645">Protease</keyword>
<feature type="binding site" evidence="6">
    <location>
        <position position="212"/>
    </location>
    <ligand>
        <name>a divalent metal cation</name>
        <dbReference type="ChEBI" id="CHEBI:60240"/>
        <label>2</label>
        <note>catalytic</note>
    </ligand>
</feature>
<evidence type="ECO:0000259" key="8">
    <source>
        <dbReference type="Pfam" id="PF00557"/>
    </source>
</evidence>
<evidence type="ECO:0000256" key="6">
    <source>
        <dbReference type="HAMAP-Rule" id="MF_01974"/>
    </source>
</evidence>
<accession>A0A090E379</accession>
<sequence length="294" mass="32739">MIGRNDFCWCGSLKKWKKCHFPVEPPTDSSSFQINRELYRKNNIILKNEKQIEGIRRSCHLAAKILDETAALAKDGVTTQELNDFADKLHKESGAIPAPLHYGMPPFPKSICTSLNEVICHGIPNDTPLKKGDILNIDVTCILDGYYGDCSKMIEIGEVSHEKKLVADVAYECLLRAIAILKPGVLLNKIGEVIESYAEVHGCSVVNQFVGHGVGIEFHEGPQVCHHRNKSTIPLAPGMIFTIEPMINAGSRKAVIDPYDQWTARTQDGKPSAQWEHTILITPIGYEILTPWKK</sequence>
<feature type="binding site" evidence="6">
    <location>
        <position position="219"/>
    </location>
    <ligand>
        <name>substrate</name>
    </ligand>
</feature>
<comment type="subunit">
    <text evidence="6">Monomer.</text>
</comment>
<comment type="function">
    <text evidence="1 6">Removes the N-terminal methionine from nascent proteins. The N-terminal methionine is often cleaved when the second residue in the primary sequence is small and uncharged (Met-Ala-, Cys, Gly, Pro, Ser, Thr, or Val). Requires deformylation of the N(alpha)-formylated initiator methionine before it can be hydrolyzed.</text>
</comment>
<evidence type="ECO:0000256" key="4">
    <source>
        <dbReference type="ARBA" id="ARBA00022723"/>
    </source>
</evidence>
<gene>
    <name evidence="9" type="primary">map3</name>
    <name evidence="6" type="synonym">map</name>
    <name evidence="9" type="ORF">CSEC_2263</name>
</gene>